<dbReference type="SFLD" id="SFLDG01067">
    <property type="entry name" value="SPASM/twitch_domain_containing"/>
    <property type="match status" value="1"/>
</dbReference>
<evidence type="ECO:0000313" key="7">
    <source>
        <dbReference type="Proteomes" id="UP000199361"/>
    </source>
</evidence>
<keyword evidence="7" id="KW-1185">Reference proteome</keyword>
<evidence type="ECO:0000256" key="2">
    <source>
        <dbReference type="ARBA" id="ARBA00022723"/>
    </source>
</evidence>
<dbReference type="SFLD" id="SFLDS00029">
    <property type="entry name" value="Radical_SAM"/>
    <property type="match status" value="1"/>
</dbReference>
<evidence type="ECO:0000256" key="3">
    <source>
        <dbReference type="ARBA" id="ARBA00023004"/>
    </source>
</evidence>
<dbReference type="EMBL" id="FOHX01000003">
    <property type="protein sequence ID" value="SET43828.1"/>
    <property type="molecule type" value="Genomic_DNA"/>
</dbReference>
<dbReference type="Proteomes" id="UP000199361">
    <property type="component" value="Unassembled WGS sequence"/>
</dbReference>
<protein>
    <submittedName>
        <fullName evidence="6">Radical SAM superfamily enzyme, MoaA/NifB/PqqE/SkfB family</fullName>
    </submittedName>
</protein>
<dbReference type="InterPro" id="IPR058240">
    <property type="entry name" value="rSAM_sf"/>
</dbReference>
<name>A0A1I0EGU5_9ACTN</name>
<keyword evidence="4" id="KW-0411">Iron-sulfur</keyword>
<dbReference type="OrthoDB" id="9782387at2"/>
<dbReference type="RefSeq" id="WP_091079052.1">
    <property type="nucleotide sequence ID" value="NZ_FOHX01000003.1"/>
</dbReference>
<dbReference type="InterPro" id="IPR013785">
    <property type="entry name" value="Aldolase_TIM"/>
</dbReference>
<dbReference type="GO" id="GO:0003824">
    <property type="term" value="F:catalytic activity"/>
    <property type="evidence" value="ECO:0007669"/>
    <property type="project" value="InterPro"/>
</dbReference>
<keyword evidence="2" id="KW-0479">Metal-binding</keyword>
<dbReference type="PANTHER" id="PTHR11228:SF7">
    <property type="entry name" value="PQQA PEPTIDE CYCLASE"/>
    <property type="match status" value="1"/>
</dbReference>
<keyword evidence="3" id="KW-0408">Iron</keyword>
<dbReference type="CDD" id="cd01335">
    <property type="entry name" value="Radical_SAM"/>
    <property type="match status" value="1"/>
</dbReference>
<gene>
    <name evidence="6" type="ORF">SAMN05421811_10326</name>
</gene>
<evidence type="ECO:0000313" key="6">
    <source>
        <dbReference type="EMBL" id="SET43828.1"/>
    </source>
</evidence>
<sequence length="371" mass="41219">MHNVIVSPYLDGEYFVVSPGHNGGLRISHDKYRELSTSADSPAWFSEAVASLWPDVSLNPYREKVLVRQPSPYGYVRATYELNLGCNYDCEHCYLGVKAFEGLSWPDRSKMLRDLRDLGVLWLQLTGGEPTIDKLFRETYMLGYELGMMISILSNGSKLHDARILSMLTEHRPHDITISVYGATEASYDGLTRRPGSYRKFIKGVKAGREAGLPLKFSLIITKHNADEQARMEGMAEDFGIPYVTFVNMSPTIYGGPETLPSQSLEHLRSRKPFTGCNAGHTFFHVDPHGMASICKIGREPNIDLVAEGPAGMARLGEIADSLLLRQGGCTGCTLQGSCGTCMPLVQLYRKAKSPLANYCQHRERKEVTAT</sequence>
<dbReference type="PANTHER" id="PTHR11228">
    <property type="entry name" value="RADICAL SAM DOMAIN PROTEIN"/>
    <property type="match status" value="1"/>
</dbReference>
<organism evidence="6 7">
    <name type="scientific">Nonomuraea wenchangensis</name>
    <dbReference type="NCBI Taxonomy" id="568860"/>
    <lineage>
        <taxon>Bacteria</taxon>
        <taxon>Bacillati</taxon>
        <taxon>Actinomycetota</taxon>
        <taxon>Actinomycetes</taxon>
        <taxon>Streptosporangiales</taxon>
        <taxon>Streptosporangiaceae</taxon>
        <taxon>Nonomuraea</taxon>
    </lineage>
</organism>
<dbReference type="AlphaFoldDB" id="A0A1I0EGU5"/>
<evidence type="ECO:0000256" key="1">
    <source>
        <dbReference type="ARBA" id="ARBA00022691"/>
    </source>
</evidence>
<dbReference type="InterPro" id="IPR050377">
    <property type="entry name" value="Radical_SAM_PqqE_MftC-like"/>
</dbReference>
<dbReference type="InterPro" id="IPR007197">
    <property type="entry name" value="rSAM"/>
</dbReference>
<dbReference type="GO" id="GO:0046872">
    <property type="term" value="F:metal ion binding"/>
    <property type="evidence" value="ECO:0007669"/>
    <property type="project" value="UniProtKB-KW"/>
</dbReference>
<evidence type="ECO:0000259" key="5">
    <source>
        <dbReference type="PROSITE" id="PS51918"/>
    </source>
</evidence>
<dbReference type="PROSITE" id="PS51918">
    <property type="entry name" value="RADICAL_SAM"/>
    <property type="match status" value="1"/>
</dbReference>
<reference evidence="6 7" key="1">
    <citation type="submission" date="2016-10" db="EMBL/GenBank/DDBJ databases">
        <authorList>
            <person name="de Groot N.N."/>
        </authorList>
    </citation>
    <scope>NUCLEOTIDE SEQUENCE [LARGE SCALE GENOMIC DNA]</scope>
    <source>
        <strain evidence="6 7">CGMCC 4.5598</strain>
    </source>
</reference>
<keyword evidence="1" id="KW-0949">S-adenosyl-L-methionine</keyword>
<proteinExistence type="predicted"/>
<evidence type="ECO:0000256" key="4">
    <source>
        <dbReference type="ARBA" id="ARBA00023014"/>
    </source>
</evidence>
<feature type="domain" description="Radical SAM core" evidence="5">
    <location>
        <begin position="68"/>
        <end position="278"/>
    </location>
</feature>
<dbReference type="SUPFAM" id="SSF102114">
    <property type="entry name" value="Radical SAM enzymes"/>
    <property type="match status" value="1"/>
</dbReference>
<dbReference type="GO" id="GO:0051536">
    <property type="term" value="F:iron-sulfur cluster binding"/>
    <property type="evidence" value="ECO:0007669"/>
    <property type="project" value="UniProtKB-KW"/>
</dbReference>
<dbReference type="Gene3D" id="3.20.20.70">
    <property type="entry name" value="Aldolase class I"/>
    <property type="match status" value="1"/>
</dbReference>
<dbReference type="Pfam" id="PF04055">
    <property type="entry name" value="Radical_SAM"/>
    <property type="match status" value="1"/>
</dbReference>
<dbReference type="STRING" id="568860.SAMN05421811_10326"/>
<accession>A0A1I0EGU5</accession>